<feature type="region of interest" description="Disordered" evidence="1">
    <location>
        <begin position="1"/>
        <end position="25"/>
    </location>
</feature>
<sequence>MEQKKRRLNDSTMDEQLQGKRTRRKAGSLKDLVEMPLDVVGEIFSRLDPGDLLNLARIEKSLRAFLMSRSSISIWKRSRSNIPRLPDCPSDLSEPQYANLVFTKNCDFCLRNLSSIHISWEARVKTCTRCMHENFEAGIFDHDRGYPLSLAPFLPFMTPSKPDSDDLYYSNLDRLWRKGYEDAKDKEEWLEIKLGERRDIEVHAGACAVWQKETEIARKAYKLSLVEKNKTIIVERVKKLGWEEEFAKMSEDDVMPQDIPKVTKACQKELTDRVLLNLDKLLIEHMEDFRRERLHRDRRAMLMERLPILKDVYQTYILSLPANALHPTAGELFRSPVVQELINTSSFTKAHMETIIPILPHLTLRWQKELEDKLCQLISTACGAEYPFDPEKVLHLATTSFSCGRCSSGKSLTHPRVLVHSCATSWSRDGCPMEVDEKACNSVLEQVYWNSRGDITFKLDDLKQMQDVIQMCGLDAKTTTRLEMDEANPILECIPCNDIHRGRATLKWSAVITHKHEAHKNREMKLKVLEGQEADLARARMTEEQERRYAGKNYKAMICIHCKMKGNTTGLTLHAMKNHGIATPGREDIVPLVDSNQIPSLFYLWPPRIEESNAEKTRVDSDKSDENLFPRYKRQYTGTLRRSRRPDVSDSEGYDNIFL</sequence>
<dbReference type="PROSITE" id="PS50181">
    <property type="entry name" value="FBOX"/>
    <property type="match status" value="1"/>
</dbReference>
<protein>
    <recommendedName>
        <fullName evidence="2">F-box domain-containing protein</fullName>
    </recommendedName>
</protein>
<organism evidence="3 4">
    <name type="scientific">Galerina marginata (strain CBS 339.88)</name>
    <dbReference type="NCBI Taxonomy" id="685588"/>
    <lineage>
        <taxon>Eukaryota</taxon>
        <taxon>Fungi</taxon>
        <taxon>Dikarya</taxon>
        <taxon>Basidiomycota</taxon>
        <taxon>Agaricomycotina</taxon>
        <taxon>Agaricomycetes</taxon>
        <taxon>Agaricomycetidae</taxon>
        <taxon>Agaricales</taxon>
        <taxon>Agaricineae</taxon>
        <taxon>Strophariaceae</taxon>
        <taxon>Galerina</taxon>
    </lineage>
</organism>
<evidence type="ECO:0000259" key="2">
    <source>
        <dbReference type="PROSITE" id="PS50181"/>
    </source>
</evidence>
<dbReference type="SUPFAM" id="SSF81383">
    <property type="entry name" value="F-box domain"/>
    <property type="match status" value="1"/>
</dbReference>
<accession>A0A067TUF1</accession>
<proteinExistence type="predicted"/>
<dbReference type="HOGENOM" id="CLU_010790_2_1_1"/>
<feature type="region of interest" description="Disordered" evidence="1">
    <location>
        <begin position="638"/>
        <end position="659"/>
    </location>
</feature>
<evidence type="ECO:0000256" key="1">
    <source>
        <dbReference type="SAM" id="MobiDB-lite"/>
    </source>
</evidence>
<dbReference type="OrthoDB" id="2322499at2759"/>
<dbReference type="SMART" id="SM00256">
    <property type="entry name" value="FBOX"/>
    <property type="match status" value="1"/>
</dbReference>
<dbReference type="InterPro" id="IPR001810">
    <property type="entry name" value="F-box_dom"/>
</dbReference>
<gene>
    <name evidence="3" type="ORF">GALMADRAFT_218999</name>
</gene>
<name>A0A067TUF1_GALM3</name>
<dbReference type="InterPro" id="IPR036047">
    <property type="entry name" value="F-box-like_dom_sf"/>
</dbReference>
<feature type="domain" description="F-box" evidence="2">
    <location>
        <begin position="29"/>
        <end position="78"/>
    </location>
</feature>
<evidence type="ECO:0000313" key="4">
    <source>
        <dbReference type="Proteomes" id="UP000027222"/>
    </source>
</evidence>
<reference evidence="4" key="1">
    <citation type="journal article" date="2014" name="Proc. Natl. Acad. Sci. U.S.A.">
        <title>Extensive sampling of basidiomycete genomes demonstrates inadequacy of the white-rot/brown-rot paradigm for wood decay fungi.</title>
        <authorList>
            <person name="Riley R."/>
            <person name="Salamov A.A."/>
            <person name="Brown D.W."/>
            <person name="Nagy L.G."/>
            <person name="Floudas D."/>
            <person name="Held B.W."/>
            <person name="Levasseur A."/>
            <person name="Lombard V."/>
            <person name="Morin E."/>
            <person name="Otillar R."/>
            <person name="Lindquist E.A."/>
            <person name="Sun H."/>
            <person name="LaButti K.M."/>
            <person name="Schmutz J."/>
            <person name="Jabbour D."/>
            <person name="Luo H."/>
            <person name="Baker S.E."/>
            <person name="Pisabarro A.G."/>
            <person name="Walton J.D."/>
            <person name="Blanchette R.A."/>
            <person name="Henrissat B."/>
            <person name="Martin F."/>
            <person name="Cullen D."/>
            <person name="Hibbett D.S."/>
            <person name="Grigoriev I.V."/>
        </authorList>
    </citation>
    <scope>NUCLEOTIDE SEQUENCE [LARGE SCALE GENOMIC DNA]</scope>
    <source>
        <strain evidence="4">CBS 339.88</strain>
    </source>
</reference>
<dbReference type="AlphaFoldDB" id="A0A067TUF1"/>
<dbReference type="EMBL" id="KL142367">
    <property type="protein sequence ID" value="KDR85932.1"/>
    <property type="molecule type" value="Genomic_DNA"/>
</dbReference>
<dbReference type="Proteomes" id="UP000027222">
    <property type="component" value="Unassembled WGS sequence"/>
</dbReference>
<evidence type="ECO:0000313" key="3">
    <source>
        <dbReference type="EMBL" id="KDR85932.1"/>
    </source>
</evidence>
<keyword evidence="4" id="KW-1185">Reference proteome</keyword>
<dbReference type="STRING" id="685588.A0A067TUF1"/>